<dbReference type="OrthoDB" id="286202at2"/>
<comment type="caution">
    <text evidence="1">The sequence shown here is derived from an EMBL/GenBank/DDBJ whole genome shotgun (WGS) entry which is preliminary data.</text>
</comment>
<dbReference type="Proteomes" id="UP000182811">
    <property type="component" value="Unassembled WGS sequence"/>
</dbReference>
<organism evidence="1 3">
    <name type="scientific">Neomoorella thermoacetica</name>
    <name type="common">Clostridium thermoaceticum</name>
    <dbReference type="NCBI Taxonomy" id="1525"/>
    <lineage>
        <taxon>Bacteria</taxon>
        <taxon>Bacillati</taxon>
        <taxon>Bacillota</taxon>
        <taxon>Clostridia</taxon>
        <taxon>Neomoorellales</taxon>
        <taxon>Neomoorellaceae</taxon>
        <taxon>Neomoorella</taxon>
    </lineage>
</organism>
<dbReference type="EMBL" id="MIHH01000017">
    <property type="protein sequence ID" value="OIQ08044.1"/>
    <property type="molecule type" value="Genomic_DNA"/>
</dbReference>
<sequence>MKSKGTFLAVVVLILGLLSVGCSGGQGKGISGEIPTLNFGYIMSDHHTPLFMALTQWQKFRDQYNLYLQPVQEREWYDFYAGGRKIARVKLVSTQQGPDVQRLMSQGSVDMGITGVQALILSFDKGLDAKLISPMQTGGNLLVIKKDLAVKSWPEFVALVKGKKTQFKIGHPGAQTIASIIFRSALKAEGITFSDNPQDKQADITFVDMKGHGNLPSALSNQLVDGFIGPEPYPALAIQEGLAEKVTNLETLPPAGQWQNHACCAIEATGALIAQHRDLVEKMEELLILATRDVNQNRDGAAKDAAAWLGVTEKVEIDALKSVNFTSDPTEEWRQSVGTFGQIMDSMGQLSGRLHGLKPAEIEARVFDQSIYDEAVKELKQQGFLQ</sequence>
<dbReference type="PANTHER" id="PTHR30024">
    <property type="entry name" value="ALIPHATIC SULFONATES-BINDING PROTEIN-RELATED"/>
    <property type="match status" value="1"/>
</dbReference>
<dbReference type="AlphaFoldDB" id="A0A1J5JGU4"/>
<dbReference type="Pfam" id="PF13379">
    <property type="entry name" value="NMT1_2"/>
    <property type="match status" value="1"/>
</dbReference>
<dbReference type="EMBL" id="MDDC01000004">
    <property type="protein sequence ID" value="OIQ60590.1"/>
    <property type="molecule type" value="Genomic_DNA"/>
</dbReference>
<evidence type="ECO:0000313" key="2">
    <source>
        <dbReference type="EMBL" id="OIQ60590.1"/>
    </source>
</evidence>
<dbReference type="SUPFAM" id="SSF53850">
    <property type="entry name" value="Periplasmic binding protein-like II"/>
    <property type="match status" value="1"/>
</dbReference>
<evidence type="ECO:0000313" key="3">
    <source>
        <dbReference type="Proteomes" id="UP000182743"/>
    </source>
</evidence>
<evidence type="ECO:0000313" key="1">
    <source>
        <dbReference type="EMBL" id="OIQ08044.1"/>
    </source>
</evidence>
<reference evidence="3 4" key="1">
    <citation type="submission" date="2016-08" db="EMBL/GenBank/DDBJ databases">
        <title>Genome-based comparison of Moorella thermoacetic strains.</title>
        <authorList>
            <person name="Poehlein A."/>
            <person name="Bengelsdorf F.R."/>
            <person name="Esser C."/>
            <person name="Duerre P."/>
            <person name="Daniel R."/>
        </authorList>
    </citation>
    <scope>NUCLEOTIDE SEQUENCE [LARGE SCALE GENOMIC DNA]</scope>
    <source>
        <strain evidence="1 3">DSM 11768</strain>
        <strain evidence="2 4">DSM 21394</strain>
    </source>
</reference>
<evidence type="ECO:0000313" key="4">
    <source>
        <dbReference type="Proteomes" id="UP000182811"/>
    </source>
</evidence>
<dbReference type="Gene3D" id="3.40.190.10">
    <property type="entry name" value="Periplasmic binding protein-like II"/>
    <property type="match status" value="1"/>
</dbReference>
<dbReference type="PROSITE" id="PS51257">
    <property type="entry name" value="PROKAR_LIPOPROTEIN"/>
    <property type="match status" value="1"/>
</dbReference>
<dbReference type="RefSeq" id="WP_071521377.1">
    <property type="nucleotide sequence ID" value="NZ_MIHH01000017.1"/>
</dbReference>
<accession>A0A1J5JGU4</accession>
<name>A0A1J5JGU4_NEOTH</name>
<gene>
    <name evidence="1" type="ORF">MOOR_23240</name>
    <name evidence="2" type="ORF">MOTE_05540</name>
</gene>
<protein>
    <submittedName>
        <fullName evidence="1">Uncharacterized protein</fullName>
    </submittedName>
</protein>
<proteinExistence type="predicted"/>
<dbReference type="Proteomes" id="UP000182743">
    <property type="component" value="Unassembled WGS sequence"/>
</dbReference>
<dbReference type="PANTHER" id="PTHR30024:SF42">
    <property type="entry name" value="ALIPHATIC SULFONATES-BINDING PROTEIN-RELATED"/>
    <property type="match status" value="1"/>
</dbReference>